<dbReference type="InterPro" id="IPR035892">
    <property type="entry name" value="C2_domain_sf"/>
</dbReference>
<evidence type="ECO:0000256" key="4">
    <source>
        <dbReference type="ARBA" id="ARBA00043952"/>
    </source>
</evidence>
<proteinExistence type="predicted"/>
<dbReference type="Gene3D" id="1.10.10.520">
    <property type="entry name" value="Ubiquitin activating enzymes (Uba3). Chain: B, domain 2"/>
    <property type="match status" value="1"/>
</dbReference>
<feature type="region of interest" description="Disordered" evidence="5">
    <location>
        <begin position="1718"/>
        <end position="1748"/>
    </location>
</feature>
<keyword evidence="1" id="KW-0547">Nucleotide-binding</keyword>
<evidence type="ECO:0000259" key="6">
    <source>
        <dbReference type="PROSITE" id="PS50004"/>
    </source>
</evidence>
<dbReference type="SUPFAM" id="SSF69572">
    <property type="entry name" value="Activating enzymes of the ubiquitin-like proteins"/>
    <property type="match status" value="1"/>
</dbReference>
<feature type="region of interest" description="Disordered" evidence="5">
    <location>
        <begin position="1911"/>
        <end position="1943"/>
    </location>
</feature>
<feature type="compositionally biased region" description="Pro residues" evidence="5">
    <location>
        <begin position="2463"/>
        <end position="2474"/>
    </location>
</feature>
<dbReference type="InterPro" id="IPR000594">
    <property type="entry name" value="ThiF_NAD_FAD-bd"/>
</dbReference>
<evidence type="ECO:0000256" key="3">
    <source>
        <dbReference type="ARBA" id="ARBA00022840"/>
    </source>
</evidence>
<comment type="caution">
    <text evidence="7">The sequence shown here is derived from an EMBL/GenBank/DDBJ whole genome shotgun (WGS) entry which is preliminary data.</text>
</comment>
<feature type="compositionally biased region" description="Low complexity" evidence="5">
    <location>
        <begin position="585"/>
        <end position="611"/>
    </location>
</feature>
<dbReference type="FunFam" id="1.10.10.520:FF:000009">
    <property type="entry name" value="Ubiquitin activating enzyme, putative"/>
    <property type="match status" value="1"/>
</dbReference>
<dbReference type="VEuPathDB" id="TriTrypDB:LDHU3_01.0830"/>
<dbReference type="GO" id="GO:0008641">
    <property type="term" value="F:ubiquitin-like modifier activating enzyme activity"/>
    <property type="evidence" value="ECO:0007669"/>
    <property type="project" value="InterPro"/>
</dbReference>
<dbReference type="VEuPathDB" id="TriTrypDB:LDHU3_01.0850"/>
<dbReference type="GO" id="GO:1904491">
    <property type="term" value="P:protein localization to ciliary transition zone"/>
    <property type="evidence" value="ECO:0007669"/>
    <property type="project" value="TreeGrafter"/>
</dbReference>
<feature type="compositionally biased region" description="Basic residues" evidence="5">
    <location>
        <begin position="2219"/>
        <end position="2228"/>
    </location>
</feature>
<dbReference type="GO" id="GO:0005524">
    <property type="term" value="F:ATP binding"/>
    <property type="evidence" value="ECO:0007669"/>
    <property type="project" value="UniProtKB-KW"/>
</dbReference>
<feature type="compositionally biased region" description="Low complexity" evidence="5">
    <location>
        <begin position="4408"/>
        <end position="4441"/>
    </location>
</feature>
<dbReference type="VEuPathDB" id="TriTrypDB:LdBPK_010750.1"/>
<dbReference type="FunFam" id="3.50.50.80:FF:000002">
    <property type="entry name" value="SUMO-activating enzyme subunit 2"/>
    <property type="match status" value="1"/>
</dbReference>
<accession>A0A504Y343</accession>
<sequence>MSSQTPSRLAFTQASDALATLTSPSAQFATADFDPALKDWSFVKPLVVGAGGIGCELLHLLALSGFAHLTVIDMDLIELSNLNRQFLFTHSDIGKAKSTTAAAAVQARCPGVSVTAVVGCLEDQPDDFYRSFDAVLLAVDSIPARRWINRKVAEIAKRVVVPTPASASPPAARSTAPPEDAVAASTAQAPAVVYRVGDYVMEDAKLIIDTGTEGFEGHCRVIHMAHNRTPCIECEMYLYNDGATRATVPLCTLESVPRAPEHCVLYVQLKEWPEHHRHRRRRRSQGDDGDGAVAGGGCEEDSKDGDRDEPLDPDNAEHVRWVAERARARQAAFGIGGAPIDDLFTVGVIKNVVPAVGFTNAYVAGQAVTELMKWLTGCAPELNNYAFYNGATETGVYTNVEPCRGAPMHGSGDVAGRCLVCEPRPVVAVDASAVSAVAFRDGLIELLAPDATAAAMLRRGIVLLVFQSASRLVEVPLPNAVKEAGAVKHESIASMLCAAGHEEFVKQWKDGARMATVECFGAADNARVSALHHAALEDRYAATSARAGASAMASRTRAWRTAAFELRGLGSFRLSSQPRGRRCYATSTATATSAQASTAAASGSASTQPQTARRRHVMDLGNNLSVVLPASGPSPTPSSPRHHRGSRRHHGRTKSGATGHHSRGEHRYVSTDDGSTEASAADGAVHVQSREALRQPPRPRRHTRQATPASLLVGQQRATQGELEGNEDGLLRIPRTAAEAVALLECATVLEALELSSSAHLPRSTAAPASTSTAAAPSDVRANFEELQTRALPLLFHFARVAATSSAPLAGDAAAAVTDARLAAALQCLAAHLQYMAAATRTDGLRHVSALPPAVVVALWEQVMPYVHQRVGEAEAPPLPPLQGNLAELEEEEDGGVHKSAGEAVTSGPGDGAGATTELRNAAGALAFSATAAATRPASTASMKNSVYMPLRRALALHTRQIASLLPPPALALVLTRIYQCGALSDDVLGPIAADYLEALRRSGPGQTAGGGDVIAALRQRVLRLPSGDGLGAAPPAVAFTGAAAVTMARLLGRAAIPGHHQLHRFFHLALLPEVTLALARAAERAAQNVADEATGEAVEALPGAAVLLDLTAALRHYAVSGHAVTHLTTLWMAYFARRPCADDAAAALADCTALLRALSSVPSASNRTQRRQARNIRVDGGHGGLNAPQQRKQLLKVTDEDYYPLMDVVCARVCRVCNHLQSPAATSDVATVAPTQLLALLCLLLRVSSPHWAETYEILASAVLAALASTAASRAALAPSQPGDEELEGLLPLAAARRTLHALLHRNSLIPDHPLHRVLLRRLLHSPAAMTDTAVASQVLLGLELMVPEEEGSAHTDGGSMTTETPAAAEGSSRSKNAVVTIAASASARPTVALVATATGTAAQTFMSTVAITPDDRHRALQVFRRLGRSVTPTAFVAGLCVVALDTLPRTAQVAVVNHLTSVASAVSPSYLVKGMDAVVRQLPSSAIDDVSVQHWFSRFTARDVVRRVDPVGCAVLLDMLSANPRYQRNCALAKECITRRVGVALRQTGEDGAGNDAASAVSLEALPRIVAALQRANVFLPQYYSRACRLLLGQVEQAPLGEMLESFAVVAEAYMSRQRSEAQASVFKDVWELLRGRVMEEAGRLALHETLMAINGFAALDVTDHALFGVLVYRLWLCLCTAEAQVADAAATSRSCGASSADPAVAAPGVPAMRPVRSAQQPSENGEAAASAAATTDDKDEAAEAQVHRRVQAAQHVLRTLTPSAVALYPVDVVHLMPSLLEHYAAAATVEDASAPTVCADRNAALLHNAYDACRSTFLLMYTLLPDTVAAAEEPLLPLAEQQRISAQRSQWTPATKLSVEVVPRPWFATLLVSLSSAALVDVALVDVCLSLCWLTTSTGLRTATKGASAAAHRSDDDAQAPATPPATRQGEPSSPSLPAPGDILRTAMATVLSALWKRSDELTRAQIGALLRCLRDTYGADKVDADFLADNWRDWCAMSVPISSSHGVLSLASPTVQNQRQQQPALVASPTDVLAAGRHPARGPDAFAQAPASGFSSTAMDTLLEDLLLAKERTAYHRAVVTEITTTARDGSATYHGEAVTSLLHLSVAPRPSTLLQPDAVDASAAVGTNEAAHTAAADGDGGRTEHMKGKETQRSSSAPCVRSRREQALADSISMSSRRSSDGEEGNAPALSATVFVQPPSGTDDAESVRDRVTRTRQRRRRGGKGNAAGVVPATARAIGAAGGVAAAMDADIHRDGDYLPDGEDAERVIAERMRVLQAQQLSGATGAEGSLCGTAAFVRPSARFSRGPVPAWLREYSDLLLFDRHHLDRDVAAALQCSGVGTTWRRCCASNDSEGLVQLPVDAVVLRLRSDIARVRRLRDELRRDGGIRVLISLGSRPARCEVYRPADPDWGAAPAPPTAGEIPEAVSREVQELAAGGVEVALGDTDRGERGARRAVPPSPPAPPPSTPPLSRAVEAKDLQRSLLAQTIPVWRRHGAAVKLLTELLDHLESRLRAFEAQLSDPAQGVLLDLVGAPDSAGVDGTVQSTYPPALERAIRTTITNTMLSDVFATSWSALPNRGPRLSEALRRRQTPLIHADYVTMTDMRPVYDFTALQSVQRVSRAASSTPGASLSYSVHVDYVRFQPSLESIRGASALGAHLGVGDSAAAAVGTDSGGGGGGRRSSVLSSSEDPLSSLLLGSSSNAFLPRDTNASGDGTAADAHDALLLQQQRRNGSLHSTAAALLFALSAATAKHNLVAFSPEEYLTSLLLQYYEQYRLLQLNLLPSLKNRFFYQEQVLQLQRQSQRTSDMDQLQLRLESLAKTSADVERGCLHVMIVLWNSVLILRRQKQEQGQHATEKLGGATTDAPIIVENQHRSSRGRGEQPTVTAMAQEMRSHPPVFGAEVSAAASEDEIAVQVNDELIANAPVVHRVDNSVTYGGRADRDDASPGSQPQQQGSSRVSSPRSFVLFPGSPPAQPSASASASPLLAPATSVSSGEVGVGDSSNEGDGRGAVSPPWPRPRPQRFRFFLRRYGTAEETPYVAGDDLLHYAAEVEGADVLQTGRQPGERGGGAAAVPPVAQDELMYFQLVVFTRSHAAMVPQYVGCTTPRPMTAAKVVFFNETFEVRALHEPAELLLHLIPVTAGPSKHTVVSTVRLQPTLARTYSLLPLQPPTAFVFHGRLFAHHQRAAAGTNDAAPSTTTATSVHGVLAASTTWTGSQGMAVAQIERLFLGGGSSGPAADPLDPQYLPLLCTLRAYYEEQGMGRASAASGGGAGRAPSSSHRRHSADGSARLQRQVSTPNPRNALAGMPAGRAGKAHLTALGGSRRSFKHIAFSGQLLQRVGSAVGAAATALTAPDGMRSTMQVLTAAAEAAGGGCGGRDCYAADDSLQRLPSARLEHLRRRWLAHTNKIKAVDEVEARLFACAMPLDDADVYQLQKALKRSVRTEEAERVKSYGAAAGALFNVQHYYSAPSAISGLPLSPLPRETKLKLQLNPHRKVRPKTEDIDRALLARRRDSHIVIHIMKAHNLPLRADGTPLEPFVQASFVSEVAYTRSEVGSNPSWFQSLELPFQPLNFEEDTLGMIDDDVIISLYDKRRFIGTLRIPFYSLHQASQARMEGVYPLRMPRWLLGYHTLLPRRYSTEDEAARQHFTPECGTTSGGTATPAPNPFGSFERLPARRAEGASGAAAAAPQQLETSASAVLALTVDNTSSDRQSTEPTLQLYMSLWPPLQREPPPRLSRAELTRQVSELNVSPQLRYLHQVALKWQQAALKKVKAIGAMHAQASTRQIEPFVKCSTGDLMLVCRYILPRGGPPPPCVRTVHEAIRYVSLLPLVADMLSWGEKDVWNTNAELLAMRSGDCGELALLLAHFLRCLAPDRPTYAVLGSGTTTCQQTIMVLHAFDDAEWMLIDPHSGWTVSAGKPYGTVLRDVYMVISHDQLWANVQLSGFPHRMTWDLANPAHWLPCFDSAKDARIAVCTPHLFPIQRDVLTFPAADPVKSREIELELRACLKKALLTWRNGCPPAYHRGVEAILRELLELAEAERCTCASARRSDITLSAAARLSEYFGENITGEPESDMSAAQRRQQHKRRQHRHRHRSGDNGSIGREEDAAAVQPGTTTPVSSSVSPLRLLGSPVMGSYNPSDPQFQELLQQVFECAVHEVGTSEASFAVGTYVKSYTGDVYAMSVFLLASSWQTNGFRPTDKMMSKAAFMMQDHVRRNYVMITDVCSPNTFFVRGRLPFPQGLTAIAVLFKNQRPADVYAHPYFIEKQSDPSQPSPQLHLTEESQGIMKVMSGLRYMRDDNTKLDNTMVVVTDYKVVVEGRMPSVPQAASTAPGGPEIVPAHDGGDRGAQGHHPAAGSAAGTSPGLTLEQRVMLRRTVHHVTQIPGGGGDAGLGLGGTRSPFSAASRPAATPSAASASSSRSLQASASEAARTAGDSDPSAACSGDAASTAMHSAMPGYSTFPTPEDCATDAWMSYRYLKAAIFGRRALAEARGRASSTDPIDVPALFEKRVGGYTVLYNPIEVNERTFVELLLKLQDEERVVKAIVVPTRPAWRHLQVWADVFPDAELITSGEVPLLPAAAAVTWSSGGCGGNKESADSAADPQHRTTRRGRTAAATEWRGGCQDMGNGMTGLSFPEVDLVDEENDDEAGDEAAGTNGGGTAAERKRRAMLRRQQHKRKLREEMRAEDARAEAAATRAAASLSATSNDSGDLVDVLWRDVSFFTEKRVQAVGLRESDAWRLRVLSPRAASAPQEPPVDVLRLTPAIELLRIPGDSAVEEYVLLDANSNSLACTDLYHGEYADLDPVNSWMCRVWFKFMKRGDYKRTDLVPRYKWLQVLQQRSLSVVQSAIDDLTRRRPIKCVLSAHGTPPLSGVDAVNTLRRQWNLPPLHPEERPRDRRR</sequence>
<dbReference type="InterPro" id="IPR023318">
    <property type="entry name" value="Ub_act_enz_dom_a_sf"/>
</dbReference>
<dbReference type="InterPro" id="IPR052434">
    <property type="entry name" value="Tectonic-like_complex_comp"/>
</dbReference>
<feature type="region of interest" description="Disordered" evidence="5">
    <location>
        <begin position="4391"/>
        <end position="4455"/>
    </location>
</feature>
<protein>
    <submittedName>
        <fullName evidence="7">CC2D2A N-terminal C2 domain family protein</fullName>
    </submittedName>
</protein>
<dbReference type="VEuPathDB" id="TriTrypDB:LDHU3_01.0860"/>
<feature type="region of interest" description="Disordered" evidence="5">
    <location>
        <begin position="1352"/>
        <end position="1375"/>
    </location>
</feature>
<dbReference type="VEuPathDB" id="TriTrypDB:LdCL_010012500"/>
<feature type="compositionally biased region" description="Basic residues" evidence="5">
    <location>
        <begin position="4092"/>
        <end position="4105"/>
    </location>
</feature>
<evidence type="ECO:0000313" key="7">
    <source>
        <dbReference type="EMBL" id="TPP54509.1"/>
    </source>
</evidence>
<feature type="region of interest" description="Disordered" evidence="5">
    <location>
        <begin position="275"/>
        <end position="314"/>
    </location>
</feature>
<feature type="compositionally biased region" description="Low complexity" evidence="5">
    <location>
        <begin position="4623"/>
        <end position="4632"/>
    </location>
</feature>
<dbReference type="GO" id="GO:1905515">
    <property type="term" value="P:non-motile cilium assembly"/>
    <property type="evidence" value="ECO:0007669"/>
    <property type="project" value="TreeGrafter"/>
</dbReference>
<dbReference type="InterPro" id="IPR000008">
    <property type="entry name" value="C2_dom"/>
</dbReference>
<feature type="compositionally biased region" description="Low complexity" evidence="5">
    <location>
        <begin position="4360"/>
        <end position="4374"/>
    </location>
</feature>
<feature type="region of interest" description="Disordered" evidence="5">
    <location>
        <begin position="890"/>
        <end position="915"/>
    </location>
</feature>
<dbReference type="VEuPathDB" id="TriTrypDB:LdCL_010012400"/>
<dbReference type="SUPFAM" id="SSF49562">
    <property type="entry name" value="C2 domain (Calcium/lipid-binding domain, CaLB)"/>
    <property type="match status" value="1"/>
</dbReference>
<evidence type="ECO:0000256" key="2">
    <source>
        <dbReference type="ARBA" id="ARBA00022786"/>
    </source>
</evidence>
<feature type="compositionally biased region" description="Low complexity" evidence="5">
    <location>
        <begin position="4124"/>
        <end position="4133"/>
    </location>
</feature>
<dbReference type="Pfam" id="PF00899">
    <property type="entry name" value="ThiF"/>
    <property type="match status" value="1"/>
</dbReference>
<evidence type="ECO:0000256" key="5">
    <source>
        <dbReference type="SAM" id="MobiDB-lite"/>
    </source>
</evidence>
<feature type="region of interest" description="Disordered" evidence="5">
    <location>
        <begin position="2134"/>
        <end position="2233"/>
    </location>
</feature>
<feature type="compositionally biased region" description="Basic and acidic residues" evidence="5">
    <location>
        <begin position="2144"/>
        <end position="2157"/>
    </location>
</feature>
<dbReference type="InterPro" id="IPR035985">
    <property type="entry name" value="Ubiquitin-activating_enz"/>
</dbReference>
<dbReference type="PANTHER" id="PTHR20837">
    <property type="entry name" value="CENTROSOMAL PROTEIN-RELATED"/>
    <property type="match status" value="1"/>
</dbReference>
<feature type="region of interest" description="Disordered" evidence="5">
    <location>
        <begin position="625"/>
        <end position="725"/>
    </location>
</feature>
<dbReference type="EMBL" id="RHLC01000041">
    <property type="protein sequence ID" value="TPP54509.1"/>
    <property type="molecule type" value="Genomic_DNA"/>
</dbReference>
<dbReference type="Pfam" id="PF00168">
    <property type="entry name" value="C2"/>
    <property type="match status" value="1"/>
</dbReference>
<feature type="compositionally biased region" description="Basic and acidic residues" evidence="5">
    <location>
        <begin position="4690"/>
        <end position="4701"/>
    </location>
</feature>
<evidence type="ECO:0000256" key="1">
    <source>
        <dbReference type="ARBA" id="ARBA00022741"/>
    </source>
</evidence>
<feature type="compositionally biased region" description="Basic residues" evidence="5">
    <location>
        <begin position="4675"/>
        <end position="4689"/>
    </location>
</feature>
<feature type="region of interest" description="Disordered" evidence="5">
    <location>
        <begin position="2445"/>
        <end position="2477"/>
    </location>
</feature>
<keyword evidence="2" id="KW-0833">Ubl conjugation pathway</keyword>
<dbReference type="Gene3D" id="3.10.620.30">
    <property type="match status" value="1"/>
</dbReference>
<feature type="compositionally biased region" description="Basic residues" evidence="5">
    <location>
        <begin position="640"/>
        <end position="653"/>
    </location>
</feature>
<reference evidence="8" key="1">
    <citation type="submission" date="2019-02" db="EMBL/GenBank/DDBJ databases">
        <title>FDA dAtabase for Regulatory Grade micrObial Sequences (FDA-ARGOS): Supporting development and validation of Infectious Disease Dx tests.</title>
        <authorList>
            <person name="Duncan R."/>
            <person name="Fisher C."/>
            <person name="Tallon L."/>
            <person name="Sadzewicz L."/>
            <person name="Sengamalay N."/>
            <person name="Ott S."/>
            <person name="Godinez A."/>
            <person name="Nagaraj S."/>
            <person name="Vavikolanu K."/>
            <person name="Nadendla S."/>
            <person name="Aluvathingal J."/>
            <person name="Sichtig H."/>
        </authorList>
    </citation>
    <scope>NUCLEOTIDE SEQUENCE [LARGE SCALE GENOMIC DNA]</scope>
    <source>
        <strain evidence="8">FDAARGOS_361</strain>
    </source>
</reference>
<dbReference type="Gene3D" id="2.60.40.150">
    <property type="entry name" value="C2 domain"/>
    <property type="match status" value="1"/>
</dbReference>
<evidence type="ECO:0000313" key="8">
    <source>
        <dbReference type="Proteomes" id="UP000318447"/>
    </source>
</evidence>
<feature type="region of interest" description="Disordered" evidence="5">
    <location>
        <begin position="3271"/>
        <end position="3316"/>
    </location>
</feature>
<dbReference type="VEuPathDB" id="TriTrypDB:LdCL_010012300"/>
<dbReference type="VEuPathDB" id="TriTrypDB:LdBPK_010740.1"/>
<feature type="region of interest" description="Disordered" evidence="5">
    <location>
        <begin position="4078"/>
        <end position="4133"/>
    </location>
</feature>
<feature type="region of interest" description="Disordered" evidence="5">
    <location>
        <begin position="4599"/>
        <end position="4638"/>
    </location>
</feature>
<dbReference type="PROSITE" id="PS50004">
    <property type="entry name" value="C2"/>
    <property type="match status" value="1"/>
</dbReference>
<feature type="domain" description="C2" evidence="6">
    <location>
        <begin position="3508"/>
        <end position="3627"/>
    </location>
</feature>
<comment type="pathway">
    <text evidence="4">Protein modification.</text>
</comment>
<dbReference type="VEuPathDB" id="TriTrypDB:LdCL_010012600"/>
<feature type="compositionally biased region" description="Low complexity" evidence="5">
    <location>
        <begin position="2983"/>
        <end position="3010"/>
    </location>
</feature>
<dbReference type="Pfam" id="PF24656">
    <property type="entry name" value="CEPT76_peptidase"/>
    <property type="match status" value="1"/>
</dbReference>
<dbReference type="Gene3D" id="3.40.50.720">
    <property type="entry name" value="NAD(P)-binding Rossmann-like Domain"/>
    <property type="match status" value="1"/>
</dbReference>
<feature type="region of interest" description="Disordered" evidence="5">
    <location>
        <begin position="576"/>
        <end position="613"/>
    </location>
</feature>
<dbReference type="CDD" id="cd00030">
    <property type="entry name" value="C2"/>
    <property type="match status" value="1"/>
</dbReference>
<feature type="region of interest" description="Disordered" evidence="5">
    <location>
        <begin position="2942"/>
        <end position="3024"/>
    </location>
</feature>
<feature type="compositionally biased region" description="Low complexity" evidence="5">
    <location>
        <begin position="2953"/>
        <end position="2971"/>
    </location>
</feature>
<dbReference type="VEuPathDB" id="TriTrypDB:LDHU3_01.0840"/>
<dbReference type="VEuPathDB" id="TriTrypDB:LdBPK_010730.1"/>
<feature type="region of interest" description="Disordered" evidence="5">
    <location>
        <begin position="4334"/>
        <end position="4374"/>
    </location>
</feature>
<feature type="region of interest" description="Disordered" evidence="5">
    <location>
        <begin position="4654"/>
        <end position="4701"/>
    </location>
</feature>
<feature type="compositionally biased region" description="Polar residues" evidence="5">
    <location>
        <begin position="3299"/>
        <end position="3308"/>
    </location>
</feature>
<dbReference type="SMART" id="SM00239">
    <property type="entry name" value="C2"/>
    <property type="match status" value="1"/>
</dbReference>
<dbReference type="VEuPathDB" id="TriTrypDB:LdBPK_010760.1"/>
<dbReference type="Proteomes" id="UP000318447">
    <property type="component" value="Unassembled WGS sequence"/>
</dbReference>
<keyword evidence="3" id="KW-0067">ATP-binding</keyword>
<name>A0A504Y343_LEIDO</name>
<dbReference type="InterPro" id="IPR056290">
    <property type="entry name" value="CEPT76/DRC7_peptidase-like_dom"/>
</dbReference>
<feature type="compositionally biased region" description="Basic and acidic residues" evidence="5">
    <location>
        <begin position="304"/>
        <end position="314"/>
    </location>
</feature>
<dbReference type="GO" id="GO:0035869">
    <property type="term" value="C:ciliary transition zone"/>
    <property type="evidence" value="ECO:0007669"/>
    <property type="project" value="TreeGrafter"/>
</dbReference>
<gene>
    <name evidence="7" type="ORF">CGC21_17755</name>
</gene>
<feature type="compositionally biased region" description="Gly residues" evidence="5">
    <location>
        <begin position="4394"/>
        <end position="4406"/>
    </location>
</feature>
<organism evidence="7 8">
    <name type="scientific">Leishmania donovani</name>
    <dbReference type="NCBI Taxonomy" id="5661"/>
    <lineage>
        <taxon>Eukaryota</taxon>
        <taxon>Discoba</taxon>
        <taxon>Euglenozoa</taxon>
        <taxon>Kinetoplastea</taxon>
        <taxon>Metakinetoplastina</taxon>
        <taxon>Trypanosomatida</taxon>
        <taxon>Trypanosomatidae</taxon>
        <taxon>Leishmaniinae</taxon>
        <taxon>Leishmania</taxon>
    </lineage>
</organism>
<dbReference type="PANTHER" id="PTHR20837:SF0">
    <property type="entry name" value="COILED-COIL AND C2 DOMAIN-CONTAINING PROTEIN 2A"/>
    <property type="match status" value="1"/>
</dbReference>